<feature type="compositionally biased region" description="Polar residues" evidence="3">
    <location>
        <begin position="461"/>
        <end position="472"/>
    </location>
</feature>
<feature type="region of interest" description="Disordered" evidence="3">
    <location>
        <begin position="1"/>
        <end position="47"/>
    </location>
</feature>
<feature type="compositionally biased region" description="Low complexity" evidence="3">
    <location>
        <begin position="1"/>
        <end position="26"/>
    </location>
</feature>
<dbReference type="SMART" id="SM00612">
    <property type="entry name" value="Kelch"/>
    <property type="match status" value="2"/>
</dbReference>
<evidence type="ECO:0000256" key="2">
    <source>
        <dbReference type="ARBA" id="ARBA00022737"/>
    </source>
</evidence>
<evidence type="ECO:0000313" key="6">
    <source>
        <dbReference type="Proteomes" id="UP001140206"/>
    </source>
</evidence>
<proteinExistence type="predicted"/>
<keyword evidence="1" id="KW-0880">Kelch repeat</keyword>
<dbReference type="SUPFAM" id="SSF117281">
    <property type="entry name" value="Kelch motif"/>
    <property type="match status" value="1"/>
</dbReference>
<evidence type="ECO:0000313" key="5">
    <source>
        <dbReference type="EMBL" id="KAJ4752852.1"/>
    </source>
</evidence>
<dbReference type="PANTHER" id="PTHR46344">
    <property type="entry name" value="OS02G0202900 PROTEIN"/>
    <property type="match status" value="1"/>
</dbReference>
<dbReference type="InterPro" id="IPR015915">
    <property type="entry name" value="Kelch-typ_b-propeller"/>
</dbReference>
<dbReference type="Gene3D" id="2.120.10.80">
    <property type="entry name" value="Kelch-type beta propeller"/>
    <property type="match status" value="1"/>
</dbReference>
<gene>
    <name evidence="5" type="ORF">LUZ62_087257</name>
</gene>
<dbReference type="InterPro" id="IPR036047">
    <property type="entry name" value="F-box-like_dom_sf"/>
</dbReference>
<organism evidence="5 6">
    <name type="scientific">Rhynchospora pubera</name>
    <dbReference type="NCBI Taxonomy" id="906938"/>
    <lineage>
        <taxon>Eukaryota</taxon>
        <taxon>Viridiplantae</taxon>
        <taxon>Streptophyta</taxon>
        <taxon>Embryophyta</taxon>
        <taxon>Tracheophyta</taxon>
        <taxon>Spermatophyta</taxon>
        <taxon>Magnoliopsida</taxon>
        <taxon>Liliopsida</taxon>
        <taxon>Poales</taxon>
        <taxon>Cyperaceae</taxon>
        <taxon>Cyperoideae</taxon>
        <taxon>Rhynchosporeae</taxon>
        <taxon>Rhynchospora</taxon>
    </lineage>
</organism>
<dbReference type="EMBL" id="JAMFTS010000005">
    <property type="protein sequence ID" value="KAJ4752852.1"/>
    <property type="molecule type" value="Genomic_DNA"/>
</dbReference>
<accession>A0AAV8CEY7</accession>
<feature type="domain" description="F-box" evidence="4">
    <location>
        <begin position="47"/>
        <end position="93"/>
    </location>
</feature>
<feature type="compositionally biased region" description="Low complexity" evidence="3">
    <location>
        <begin position="439"/>
        <end position="460"/>
    </location>
</feature>
<dbReference type="InterPro" id="IPR006652">
    <property type="entry name" value="Kelch_1"/>
</dbReference>
<keyword evidence="2" id="KW-0677">Repeat</keyword>
<evidence type="ECO:0000259" key="4">
    <source>
        <dbReference type="PROSITE" id="PS50181"/>
    </source>
</evidence>
<evidence type="ECO:0000256" key="1">
    <source>
        <dbReference type="ARBA" id="ARBA00022441"/>
    </source>
</evidence>
<dbReference type="CDD" id="cd22152">
    <property type="entry name" value="F-box_AtAFR-like"/>
    <property type="match status" value="1"/>
</dbReference>
<dbReference type="PROSITE" id="PS50181">
    <property type="entry name" value="FBOX"/>
    <property type="match status" value="1"/>
</dbReference>
<evidence type="ECO:0000256" key="3">
    <source>
        <dbReference type="SAM" id="MobiDB-lite"/>
    </source>
</evidence>
<dbReference type="PANTHER" id="PTHR46344:SF27">
    <property type="entry name" value="KELCH REPEAT SUPERFAMILY PROTEIN"/>
    <property type="match status" value="1"/>
</dbReference>
<feature type="region of interest" description="Disordered" evidence="3">
    <location>
        <begin position="436"/>
        <end position="472"/>
    </location>
</feature>
<dbReference type="SMART" id="SM00256">
    <property type="entry name" value="FBOX"/>
    <property type="match status" value="1"/>
</dbReference>
<dbReference type="Pfam" id="PF00646">
    <property type="entry name" value="F-box"/>
    <property type="match status" value="1"/>
</dbReference>
<sequence length="496" mass="54722">MGSVVSTNNISHSQSSQNQTSQYNHNHPNKRPKLSSSPHNHMYPENSRLIPSLPDEISLQILARIPRIHHLTLKSVSRNWRSAILSSDLFHLRKELQVTEEWVYILTKMESNKLCWHGFDPVSGLWQRLPPMPYFLHDETNTRLRRGSNGSRMWNVIGSTIRIADFVRGWFSRRDGAEQLPFCGCAVAAVGGCLYVLGGFARSLALSCVWRYDPRSNSWDQVGPMGSGRAFCKTGVLDGKLYVIGGVSRARNGRLNPLRSGEVFDPLTGTWEPLPDMPFTKAQILPAAFLADVLKPVATGMACFRQRLYVTQSLYSWPFFFDIGGEVFDPRSCTWGPMPAGMGDGWPARQAGTKLGLVVNGELYALEPSSSLDSGMIKRYDSQEDAWKIAVSRVPVRDFTESEAPFLLAGFHESFHVITKDGDNNISILRARAMDGTAGSSSDTGSSSSSSSSSSSGSSSNLQEGGTNEDNNSNWRLIAARNFGTAELVSCQVLDL</sequence>
<dbReference type="InterPro" id="IPR001810">
    <property type="entry name" value="F-box_dom"/>
</dbReference>
<protein>
    <submittedName>
        <fullName evidence="5">Kelch repeat-containing F-box-like protein</fullName>
    </submittedName>
</protein>
<dbReference type="AlphaFoldDB" id="A0AAV8CEY7"/>
<comment type="caution">
    <text evidence="5">The sequence shown here is derived from an EMBL/GenBank/DDBJ whole genome shotgun (WGS) entry which is preliminary data.</text>
</comment>
<dbReference type="Pfam" id="PF01344">
    <property type="entry name" value="Kelch_1"/>
    <property type="match status" value="2"/>
</dbReference>
<dbReference type="SUPFAM" id="SSF81383">
    <property type="entry name" value="F-box domain"/>
    <property type="match status" value="1"/>
</dbReference>
<keyword evidence="6" id="KW-1185">Reference proteome</keyword>
<name>A0AAV8CEY7_9POAL</name>
<dbReference type="Proteomes" id="UP001140206">
    <property type="component" value="Chromosome 5"/>
</dbReference>
<reference evidence="5" key="1">
    <citation type="submission" date="2022-08" db="EMBL/GenBank/DDBJ databases">
        <authorList>
            <person name="Marques A."/>
        </authorList>
    </citation>
    <scope>NUCLEOTIDE SEQUENCE</scope>
    <source>
        <strain evidence="5">RhyPub2mFocal</strain>
        <tissue evidence="5">Leaves</tissue>
    </source>
</reference>